<sequence length="207" mass="21789">MVGTKNGSTNAPVTGIAMNDDSVEAAAGFEVAQIQTILENSLQFLPNLVLINAGVNDCTYNDDTSNIGNRMSSLLDTVFNNIANTTVILSTLLPSLNSSVAACHDSVNSQYRSLVATRSGQGQKIVLAEMAPSVSYWNEVLGGDYFDDTHPNDSGHAKMASIWYQAFNTANSQNLFVAPAQTSAVNDVVSSGDDSDTFTSASLPAAP</sequence>
<dbReference type="PANTHER" id="PTHR30383:SF31">
    <property type="entry name" value="SGNH HYDROLASE-TYPE ESTERASE DOMAIN-CONTAINING PROTEIN-RELATED"/>
    <property type="match status" value="1"/>
</dbReference>
<evidence type="ECO:0000313" key="3">
    <source>
        <dbReference type="Proteomes" id="UP001140453"/>
    </source>
</evidence>
<dbReference type="EMBL" id="JAPEVB010000006">
    <property type="protein sequence ID" value="KAJ4386893.1"/>
    <property type="molecule type" value="Genomic_DNA"/>
</dbReference>
<reference evidence="2" key="1">
    <citation type="submission" date="2022-10" db="EMBL/GenBank/DDBJ databases">
        <title>Tapping the CABI collections for fungal endophytes: first genome assemblies for Collariella, Neodidymelliopsis, Ascochyta clinopodiicola, Didymella pomorum, Didymosphaeria variabile, Neocosmospora piperis and Neocucurbitaria cava.</title>
        <authorList>
            <person name="Hill R."/>
        </authorList>
    </citation>
    <scope>NUCLEOTIDE SEQUENCE</scope>
    <source>
        <strain evidence="2">IMI 355082</strain>
    </source>
</reference>
<proteinExistence type="predicted"/>
<dbReference type="AlphaFoldDB" id="A0A9W9CU00"/>
<keyword evidence="3" id="KW-1185">Reference proteome</keyword>
<name>A0A9W9CU00_9PEZI</name>
<evidence type="ECO:0000313" key="2">
    <source>
        <dbReference type="EMBL" id="KAJ4386893.1"/>
    </source>
</evidence>
<comment type="caution">
    <text evidence="2">The sequence shown here is derived from an EMBL/GenBank/DDBJ whole genome shotgun (WGS) entry which is preliminary data.</text>
</comment>
<dbReference type="Proteomes" id="UP001140453">
    <property type="component" value="Unassembled WGS sequence"/>
</dbReference>
<dbReference type="InterPro" id="IPR036514">
    <property type="entry name" value="SGNH_hydro_sf"/>
</dbReference>
<organism evidence="2 3">
    <name type="scientific">Gnomoniopsis smithogilvyi</name>
    <dbReference type="NCBI Taxonomy" id="1191159"/>
    <lineage>
        <taxon>Eukaryota</taxon>
        <taxon>Fungi</taxon>
        <taxon>Dikarya</taxon>
        <taxon>Ascomycota</taxon>
        <taxon>Pezizomycotina</taxon>
        <taxon>Sordariomycetes</taxon>
        <taxon>Sordariomycetidae</taxon>
        <taxon>Diaporthales</taxon>
        <taxon>Gnomoniaceae</taxon>
        <taxon>Gnomoniopsis</taxon>
    </lineage>
</organism>
<feature type="region of interest" description="Disordered" evidence="1">
    <location>
        <begin position="188"/>
        <end position="207"/>
    </location>
</feature>
<dbReference type="SUPFAM" id="SSF52266">
    <property type="entry name" value="SGNH hydrolase"/>
    <property type="match status" value="1"/>
</dbReference>
<accession>A0A9W9CU00</accession>
<dbReference type="InterPro" id="IPR051532">
    <property type="entry name" value="Ester_Hydrolysis_Enzymes"/>
</dbReference>
<evidence type="ECO:0000256" key="1">
    <source>
        <dbReference type="SAM" id="MobiDB-lite"/>
    </source>
</evidence>
<protein>
    <recommendedName>
        <fullName evidence="4">SGNH hydrolase-type esterase domain-containing protein</fullName>
    </recommendedName>
</protein>
<dbReference type="Gene3D" id="3.40.50.1110">
    <property type="entry name" value="SGNH hydrolase"/>
    <property type="match status" value="1"/>
</dbReference>
<gene>
    <name evidence="2" type="ORF">N0V93_009792</name>
</gene>
<dbReference type="PANTHER" id="PTHR30383">
    <property type="entry name" value="THIOESTERASE 1/PROTEASE 1/LYSOPHOSPHOLIPASE L1"/>
    <property type="match status" value="1"/>
</dbReference>
<dbReference type="InterPro" id="IPR001087">
    <property type="entry name" value="GDSL"/>
</dbReference>
<evidence type="ECO:0008006" key="4">
    <source>
        <dbReference type="Google" id="ProtNLM"/>
    </source>
</evidence>
<dbReference type="OrthoDB" id="3915838at2759"/>
<dbReference type="Pfam" id="PF00657">
    <property type="entry name" value="Lipase_GDSL"/>
    <property type="match status" value="1"/>
</dbReference>
<dbReference type="GO" id="GO:0004622">
    <property type="term" value="F:phosphatidylcholine lysophospholipase activity"/>
    <property type="evidence" value="ECO:0007669"/>
    <property type="project" value="TreeGrafter"/>
</dbReference>